<proteinExistence type="predicted"/>
<dbReference type="FunFam" id="3.80.10.10:FF:001360">
    <property type="entry name" value="Uncharacterized protein"/>
    <property type="match status" value="1"/>
</dbReference>
<keyword evidence="4" id="KW-0325">Glycoprotein</keyword>
<dbReference type="Pfam" id="PF13855">
    <property type="entry name" value="LRR_8"/>
    <property type="match status" value="4"/>
</dbReference>
<dbReference type="SMART" id="SM00369">
    <property type="entry name" value="LRR_TYP"/>
    <property type="match status" value="9"/>
</dbReference>
<dbReference type="SMART" id="SM00365">
    <property type="entry name" value="LRR_SD22"/>
    <property type="match status" value="6"/>
</dbReference>
<dbReference type="InterPro" id="IPR001611">
    <property type="entry name" value="Leu-rich_rpt"/>
</dbReference>
<dbReference type="Gene3D" id="3.80.10.10">
    <property type="entry name" value="Ribonuclease Inhibitor"/>
    <property type="match status" value="5"/>
</dbReference>
<dbReference type="PROSITE" id="PS51450">
    <property type="entry name" value="LRR"/>
    <property type="match status" value="2"/>
</dbReference>
<feature type="non-terminal residue" evidence="7">
    <location>
        <position position="1"/>
    </location>
</feature>
<keyword evidence="1" id="KW-0433">Leucine-rich repeat</keyword>
<dbReference type="InterPro" id="IPR050333">
    <property type="entry name" value="SLRP"/>
</dbReference>
<evidence type="ECO:0000256" key="3">
    <source>
        <dbReference type="ARBA" id="ARBA00022737"/>
    </source>
</evidence>
<sequence length="516" mass="58380">MYLSYLLVALSFHSALSTACPRRCSCDPAQSVQCYRVTEIPREIPFTTKTLYISHSKIKQLQFTDFRRMSVLEELVLSCSGTESIENNTFKGLSTLKSLELCKNQLKQIPTFLPSGLEILKLADNSINALHASDFSGLMKLRVLDLRNNLIATLPLRAFSSLYNLQSLILDGNNMEYVSAPLRLPRLKHLSMADNKLNSFPSNFFASFQNLQFLSLSGNLLTKVPLDLPKSLLSLKLEKNQLKMVRLRDMKHLENLSEFFLSENLLTAIDGAQLLPNLTTLELSKNQLHTLPLRLPGRLQKLDCSNNLIQKVTTQDFQGLQDLKHLFLDNNAVSTFEAGALQQCTQLSNLALEQNLLSSIPLRQVNLRTADTLARLDLKGNDIEDVGEQELKDLKQLQVLNLRNNKISVLDRKVLEYLPRLRHLYLDGNPWNCTCDLLRTRRALVAKGTDVRGGQCAAPVQSRGESWMSSKKILQQCEDNLSSMERGKEDRKKMKPNEASSVGVNTDDDYYDYELD</sequence>
<dbReference type="AlphaFoldDB" id="A0A7L3I884"/>
<evidence type="ECO:0000313" key="8">
    <source>
        <dbReference type="Proteomes" id="UP000570592"/>
    </source>
</evidence>
<feature type="region of interest" description="Disordered" evidence="5">
    <location>
        <begin position="479"/>
        <end position="516"/>
    </location>
</feature>
<protein>
    <submittedName>
        <fullName evidence="7">NEPN protein</fullName>
    </submittedName>
</protein>
<feature type="compositionally biased region" description="Acidic residues" evidence="5">
    <location>
        <begin position="506"/>
        <end position="516"/>
    </location>
</feature>
<dbReference type="EMBL" id="VZTX01010306">
    <property type="protein sequence ID" value="NXU11990.1"/>
    <property type="molecule type" value="Genomic_DNA"/>
</dbReference>
<dbReference type="InterPro" id="IPR003591">
    <property type="entry name" value="Leu-rich_rpt_typical-subtyp"/>
</dbReference>
<comment type="caution">
    <text evidence="7">The sequence shown here is derived from an EMBL/GenBank/DDBJ whole genome shotgun (WGS) entry which is preliminary data.</text>
</comment>
<evidence type="ECO:0000256" key="2">
    <source>
        <dbReference type="ARBA" id="ARBA00022729"/>
    </source>
</evidence>
<organism evidence="7 8">
    <name type="scientific">Pardalotus punctatus</name>
    <name type="common">spotted pardalote</name>
    <dbReference type="NCBI Taxonomy" id="254575"/>
    <lineage>
        <taxon>Eukaryota</taxon>
        <taxon>Metazoa</taxon>
        <taxon>Chordata</taxon>
        <taxon>Craniata</taxon>
        <taxon>Vertebrata</taxon>
        <taxon>Euteleostomi</taxon>
        <taxon>Archelosauria</taxon>
        <taxon>Archosauria</taxon>
        <taxon>Dinosauria</taxon>
        <taxon>Saurischia</taxon>
        <taxon>Theropoda</taxon>
        <taxon>Coelurosauria</taxon>
        <taxon>Aves</taxon>
        <taxon>Neognathae</taxon>
        <taxon>Neoaves</taxon>
        <taxon>Telluraves</taxon>
        <taxon>Australaves</taxon>
        <taxon>Passeriformes</taxon>
        <taxon>Meliphagoidea</taxon>
        <taxon>Pardalotidae</taxon>
        <taxon>Pardalotus</taxon>
    </lineage>
</organism>
<dbReference type="Proteomes" id="UP000570592">
    <property type="component" value="Unassembled WGS sequence"/>
</dbReference>
<evidence type="ECO:0000256" key="1">
    <source>
        <dbReference type="ARBA" id="ARBA00022614"/>
    </source>
</evidence>
<keyword evidence="2 6" id="KW-0732">Signal</keyword>
<name>A0A7L3I884_9PASS</name>
<dbReference type="InterPro" id="IPR032675">
    <property type="entry name" value="LRR_dom_sf"/>
</dbReference>
<evidence type="ECO:0000256" key="4">
    <source>
        <dbReference type="ARBA" id="ARBA00023180"/>
    </source>
</evidence>
<keyword evidence="3" id="KW-0677">Repeat</keyword>
<reference evidence="7 8" key="1">
    <citation type="submission" date="2019-09" db="EMBL/GenBank/DDBJ databases">
        <title>Bird 10,000 Genomes (B10K) Project - Family phase.</title>
        <authorList>
            <person name="Zhang G."/>
        </authorList>
    </citation>
    <scope>NUCLEOTIDE SEQUENCE [LARGE SCALE GENOMIC DNA]</scope>
    <source>
        <strain evidence="7">B10K-DU-029-51</strain>
    </source>
</reference>
<accession>A0A7L3I884</accession>
<gene>
    <name evidence="7" type="primary">Nepn</name>
    <name evidence="7" type="ORF">PARPUN_R07983</name>
</gene>
<dbReference type="SUPFAM" id="SSF52058">
    <property type="entry name" value="L domain-like"/>
    <property type="match status" value="2"/>
</dbReference>
<feature type="non-terminal residue" evidence="7">
    <location>
        <position position="516"/>
    </location>
</feature>
<evidence type="ECO:0000313" key="7">
    <source>
        <dbReference type="EMBL" id="NXU11990.1"/>
    </source>
</evidence>
<feature type="compositionally biased region" description="Basic and acidic residues" evidence="5">
    <location>
        <begin position="485"/>
        <end position="496"/>
    </location>
</feature>
<evidence type="ECO:0000256" key="5">
    <source>
        <dbReference type="SAM" id="MobiDB-lite"/>
    </source>
</evidence>
<keyword evidence="8" id="KW-1185">Reference proteome</keyword>
<dbReference type="PANTHER" id="PTHR45712:SF1">
    <property type="entry name" value="NEPHROCAN"/>
    <property type="match status" value="1"/>
</dbReference>
<evidence type="ECO:0000256" key="6">
    <source>
        <dbReference type="SAM" id="SignalP"/>
    </source>
</evidence>
<feature type="signal peptide" evidence="6">
    <location>
        <begin position="1"/>
        <end position="19"/>
    </location>
</feature>
<dbReference type="FunFam" id="3.80.10.10:FF:000770">
    <property type="entry name" value="Uncharacterized protein"/>
    <property type="match status" value="1"/>
</dbReference>
<dbReference type="PANTHER" id="PTHR45712">
    <property type="entry name" value="AGAP008170-PA"/>
    <property type="match status" value="1"/>
</dbReference>
<feature type="chain" id="PRO_5029533665" evidence="6">
    <location>
        <begin position="20"/>
        <end position="516"/>
    </location>
</feature>